<dbReference type="PANTHER" id="PTHR43130:SF3">
    <property type="entry name" value="HTH-TYPE TRANSCRIPTIONAL REGULATOR RV1931C"/>
    <property type="match status" value="1"/>
</dbReference>
<dbReference type="AlphaFoldDB" id="A0A2B7XTJ6"/>
<evidence type="ECO:0000313" key="1">
    <source>
        <dbReference type="EMBL" id="PGH11908.1"/>
    </source>
</evidence>
<name>A0A2B7XTJ6_9EURO</name>
<protein>
    <recommendedName>
        <fullName evidence="3">DJ-1/PfpI domain-containing protein</fullName>
    </recommendedName>
</protein>
<sequence>MSQSNSLKILLIPFPDFDTLDLYAPIECLDIGGSIGGLNITFDVAAIRQPTLSHAKVPVHPNLTIAQAMQQLDQYEIVIQPGAGVPSVQKYLKEPETLGIDPKAVKQHLDLLLAFSQLTTLSPRGCQRVLMSICTGALVVGLSGAFGGKTVTTHYEGLKQLKDNCQEAGKGPTTVLPDIGAGGWEGFAAATKGSWRWVTTYQPDGVTVISSGGISCGMDASLFLVSELQVWKDGKTEKIGVAKAHEAARIMEYAWRWA</sequence>
<gene>
    <name evidence="1" type="ORF">AJ79_04600</name>
</gene>
<dbReference type="Gene3D" id="3.40.50.880">
    <property type="match status" value="1"/>
</dbReference>
<keyword evidence="2" id="KW-1185">Reference proteome</keyword>
<dbReference type="InterPro" id="IPR029062">
    <property type="entry name" value="Class_I_gatase-like"/>
</dbReference>
<organism evidence="1 2">
    <name type="scientific">Helicocarpus griseus UAMH5409</name>
    <dbReference type="NCBI Taxonomy" id="1447875"/>
    <lineage>
        <taxon>Eukaryota</taxon>
        <taxon>Fungi</taxon>
        <taxon>Dikarya</taxon>
        <taxon>Ascomycota</taxon>
        <taxon>Pezizomycotina</taxon>
        <taxon>Eurotiomycetes</taxon>
        <taxon>Eurotiomycetidae</taxon>
        <taxon>Onygenales</taxon>
        <taxon>Ajellomycetaceae</taxon>
        <taxon>Helicocarpus</taxon>
    </lineage>
</organism>
<accession>A0A2B7XTJ6</accession>
<dbReference type="STRING" id="1447875.A0A2B7XTJ6"/>
<dbReference type="EMBL" id="PDNB01000066">
    <property type="protein sequence ID" value="PGH11908.1"/>
    <property type="molecule type" value="Genomic_DNA"/>
</dbReference>
<reference evidence="1 2" key="1">
    <citation type="submission" date="2017-10" db="EMBL/GenBank/DDBJ databases">
        <title>Comparative genomics in systemic dimorphic fungi from Ajellomycetaceae.</title>
        <authorList>
            <person name="Munoz J.F."/>
            <person name="Mcewen J.G."/>
            <person name="Clay O.K."/>
            <person name="Cuomo C.A."/>
        </authorList>
    </citation>
    <scope>NUCLEOTIDE SEQUENCE [LARGE SCALE GENOMIC DNA]</scope>
    <source>
        <strain evidence="1 2">UAMH5409</strain>
    </source>
</reference>
<dbReference type="InterPro" id="IPR052158">
    <property type="entry name" value="INH-QAR"/>
</dbReference>
<evidence type="ECO:0000313" key="2">
    <source>
        <dbReference type="Proteomes" id="UP000223968"/>
    </source>
</evidence>
<dbReference type="PANTHER" id="PTHR43130">
    <property type="entry name" value="ARAC-FAMILY TRANSCRIPTIONAL REGULATOR"/>
    <property type="match status" value="1"/>
</dbReference>
<dbReference type="OrthoDB" id="5424793at2759"/>
<dbReference type="Proteomes" id="UP000223968">
    <property type="component" value="Unassembled WGS sequence"/>
</dbReference>
<comment type="caution">
    <text evidence="1">The sequence shown here is derived from an EMBL/GenBank/DDBJ whole genome shotgun (WGS) entry which is preliminary data.</text>
</comment>
<evidence type="ECO:0008006" key="3">
    <source>
        <dbReference type="Google" id="ProtNLM"/>
    </source>
</evidence>
<proteinExistence type="predicted"/>
<dbReference type="SUPFAM" id="SSF52317">
    <property type="entry name" value="Class I glutamine amidotransferase-like"/>
    <property type="match status" value="1"/>
</dbReference>